<comment type="catalytic activity">
    <reaction evidence="10">
        <text>ATP + H2O = ADP + phosphate + H(+)</text>
        <dbReference type="Rhea" id="RHEA:13065"/>
        <dbReference type="ChEBI" id="CHEBI:15377"/>
        <dbReference type="ChEBI" id="CHEBI:15378"/>
        <dbReference type="ChEBI" id="CHEBI:30616"/>
        <dbReference type="ChEBI" id="CHEBI:43474"/>
        <dbReference type="ChEBI" id="CHEBI:456216"/>
    </reaction>
    <physiologicalReaction direction="left-to-right" evidence="10">
        <dbReference type="Rhea" id="RHEA:13066"/>
    </physiologicalReaction>
</comment>
<evidence type="ECO:0000313" key="14">
    <source>
        <dbReference type="Proteomes" id="UP000322245"/>
    </source>
</evidence>
<keyword evidence="5" id="KW-0378">Hydrolase</keyword>
<evidence type="ECO:0000256" key="1">
    <source>
        <dbReference type="ARBA" id="ARBA00004370"/>
    </source>
</evidence>
<keyword evidence="3" id="KW-0962">Peroxisome biogenesis</keyword>
<dbReference type="PANTHER" id="PTHR23077">
    <property type="entry name" value="AAA-FAMILY ATPASE"/>
    <property type="match status" value="1"/>
</dbReference>
<dbReference type="Pfam" id="PF00004">
    <property type="entry name" value="AAA"/>
    <property type="match status" value="2"/>
</dbReference>
<proteinExistence type="inferred from homology"/>
<feature type="region of interest" description="Disordered" evidence="11">
    <location>
        <begin position="486"/>
        <end position="511"/>
    </location>
</feature>
<dbReference type="InterPro" id="IPR027417">
    <property type="entry name" value="P-loop_NTPase"/>
</dbReference>
<dbReference type="SUPFAM" id="SSF52540">
    <property type="entry name" value="P-loop containing nucleoside triphosphate hydrolases"/>
    <property type="match status" value="2"/>
</dbReference>
<dbReference type="Gene3D" id="3.40.50.300">
    <property type="entry name" value="P-loop containing nucleotide triphosphate hydrolases"/>
    <property type="match status" value="2"/>
</dbReference>
<reference evidence="13 14" key="1">
    <citation type="submission" date="2017-05" db="EMBL/GenBank/DDBJ databases">
        <title>The Genome Sequence of Tsuchiyaea wingfieldii DSM 27421.</title>
        <authorList>
            <person name="Cuomo C."/>
            <person name="Passer A."/>
            <person name="Billmyre B."/>
            <person name="Heitman J."/>
        </authorList>
    </citation>
    <scope>NUCLEOTIDE SEQUENCE [LARGE SCALE GENOMIC DNA]</scope>
    <source>
        <strain evidence="13 14">DSM 27421</strain>
    </source>
</reference>
<dbReference type="Gene3D" id="1.10.8.60">
    <property type="match status" value="2"/>
</dbReference>
<dbReference type="EMBL" id="NIDF01000016">
    <property type="protein sequence ID" value="TYJ57113.1"/>
    <property type="molecule type" value="Genomic_DNA"/>
</dbReference>
<evidence type="ECO:0000256" key="2">
    <source>
        <dbReference type="ARBA" id="ARBA00006914"/>
    </source>
</evidence>
<dbReference type="InterPro" id="IPR056995">
    <property type="entry name" value="PEX6_4th_dom"/>
</dbReference>
<dbReference type="GO" id="GO:0016887">
    <property type="term" value="F:ATP hydrolysis activity"/>
    <property type="evidence" value="ECO:0007669"/>
    <property type="project" value="InterPro"/>
</dbReference>
<dbReference type="InterPro" id="IPR003959">
    <property type="entry name" value="ATPase_AAA_core"/>
</dbReference>
<dbReference type="GO" id="GO:0016558">
    <property type="term" value="P:protein import into peroxisome matrix"/>
    <property type="evidence" value="ECO:0007669"/>
    <property type="project" value="TreeGrafter"/>
</dbReference>
<accession>A0A5D3B4Q4</accession>
<evidence type="ECO:0000313" key="13">
    <source>
        <dbReference type="EMBL" id="TYJ57113.1"/>
    </source>
</evidence>
<dbReference type="Proteomes" id="UP000322245">
    <property type="component" value="Unassembled WGS sequence"/>
</dbReference>
<dbReference type="CDD" id="cd19527">
    <property type="entry name" value="RecA-like_PEX6_r2"/>
    <property type="match status" value="1"/>
</dbReference>
<dbReference type="AlphaFoldDB" id="A0A5D3B4Q4"/>
<organism evidence="13 14">
    <name type="scientific">Cryptococcus floricola</name>
    <dbReference type="NCBI Taxonomy" id="2591691"/>
    <lineage>
        <taxon>Eukaryota</taxon>
        <taxon>Fungi</taxon>
        <taxon>Dikarya</taxon>
        <taxon>Basidiomycota</taxon>
        <taxon>Agaricomycotina</taxon>
        <taxon>Tremellomycetes</taxon>
        <taxon>Tremellales</taxon>
        <taxon>Cryptococcaceae</taxon>
        <taxon>Cryptococcus</taxon>
    </lineage>
</organism>
<evidence type="ECO:0000256" key="11">
    <source>
        <dbReference type="SAM" id="MobiDB-lite"/>
    </source>
</evidence>
<dbReference type="GO" id="GO:0005829">
    <property type="term" value="C:cytosol"/>
    <property type="evidence" value="ECO:0007669"/>
    <property type="project" value="TreeGrafter"/>
</dbReference>
<feature type="compositionally biased region" description="Basic and acidic residues" evidence="11">
    <location>
        <begin position="1221"/>
        <end position="1247"/>
    </location>
</feature>
<evidence type="ECO:0000256" key="6">
    <source>
        <dbReference type="ARBA" id="ARBA00022840"/>
    </source>
</evidence>
<evidence type="ECO:0000256" key="8">
    <source>
        <dbReference type="ARBA" id="ARBA00034811"/>
    </source>
</evidence>
<evidence type="ECO:0000256" key="3">
    <source>
        <dbReference type="ARBA" id="ARBA00022593"/>
    </source>
</evidence>
<feature type="region of interest" description="Disordered" evidence="11">
    <location>
        <begin position="246"/>
        <end position="315"/>
    </location>
</feature>
<dbReference type="InterPro" id="IPR003960">
    <property type="entry name" value="ATPase_AAA_CS"/>
</dbReference>
<dbReference type="InterPro" id="IPR047533">
    <property type="entry name" value="RecA-like_PEX6_r2"/>
</dbReference>
<feature type="domain" description="AAA+ ATPase" evidence="12">
    <location>
        <begin position="934"/>
        <end position="1076"/>
    </location>
</feature>
<dbReference type="FunFam" id="3.40.50.300:FF:000109">
    <property type="entry name" value="Peroxisomal biogenesis factor 6"/>
    <property type="match status" value="1"/>
</dbReference>
<feature type="region of interest" description="Disordered" evidence="11">
    <location>
        <begin position="1215"/>
        <end position="1247"/>
    </location>
</feature>
<sequence length="1247" mass="134464">MPSLRSNRPLHAQVEPLLIAQSPAGPFRHHIAQASLPLWELLQSASPKSKRGDERIAVSIDWPQDGRLGKGKTRNLVVWVEGGNDADEKRTLLIHPSLLPPVCPSPLPVTLHIHQPVTLDLAILQPVYASPEDTPSTIPSEDDFSALYLEDSGYPIIRQNDIISLHTSKRRYRLLLLEPVQQGHITPETNIILSSTPFYDHPSFLDDDYEGGEGMSESSFNRTHISLANFDPDAFLSGSLSLSLPREDLPDGDSFPSSDTESEEDRLTISSTTSGSVTPRPNYLNALTRQSTPPAPVDQVLGRQLDSLGGDDDEAEERGVRFDAVCAGGKGVEIGEGEVSGSGEDVCWLGVGGLGRAGIFEGDWVVIKPVGEGQGNSRLLKALAWERLDQVIPDDGLPANPILLPPLLYRSLLPSLPSSSSSSSASSSPSSTSKQLIVLPTPFAARTPTLPTAKSITIARIATAEGVDKRYERSWLDGQGDVFGVRANGRGWEGERKGEKGKKKGEEEEGRRVVRRGDILAVPGWIGKPLTEEERQSYPLLLPPSSSNPYQTHQKPRPSTLIYFIITSIAYDPLVPIEEDFRSSVVSKARAGELGCWAGGEGEGRVVWSGLDRGTVGGRGRDMGWFGLPSRPPPVSKQAVLKLNDLLSSTIAHPALVYGIQLSILIKGARGAGKRSLIRHTADTLGFNVVDVECYDIVGDTPAVTAGTLQARLSKAQSCAPSILMLHHIEALAPKSESPLGRPPAVVKVIQDLLADAKSPPGISSGEETWPVVVMATTSDPDNVPSVLLACFKQDISLLSPSESERRDIIEFALRQYDVARDVDVKSLARQTAALNAGDIESLILSAWDYALKRASSTSSLPRALQAGVSLTAADITKAIDTARMAYSDSIGAPKIPNVSWSDVGGLADVKQDILDTIQLPLDRPDLFASGLKKRSGILLYGPPGTGKTLLAKAVATSCSLNFFSVKGPELLNMYIGESEANVRRVFERARDAKPCVIFMDELDSLAPKRGQQGDSGGVMDRIVSQLLAELDGMSGGKDGGEGVFVMGATNRPDLLDPALLRPGRFDKMLYLSMPTTHTAQADILKALTRKFRLDEGLDLKEVAEGCGLNYTGADLYALCADAMLNAMTRQATAIDTTIARLTSLAQSSPSSKTWPGFVLTPQYYLAKMAKEEEIQVVVKTEDFLEARGKLVGSVSEEELGHYERVRKEFQGYDIGAKNGGGEHDAVDVGRKGKGKGREESIDEDQH</sequence>
<evidence type="ECO:0000256" key="9">
    <source>
        <dbReference type="ARBA" id="ARBA00034920"/>
    </source>
</evidence>
<dbReference type="GO" id="GO:0005778">
    <property type="term" value="C:peroxisomal membrane"/>
    <property type="evidence" value="ECO:0007669"/>
    <property type="project" value="TreeGrafter"/>
</dbReference>
<name>A0A5D3B4Q4_9TREE</name>
<keyword evidence="7" id="KW-0472">Membrane</keyword>
<comment type="similarity">
    <text evidence="2">Belongs to the AAA ATPase family.</text>
</comment>
<dbReference type="SMART" id="SM00382">
    <property type="entry name" value="AAA"/>
    <property type="match status" value="1"/>
</dbReference>
<comment type="subcellular location">
    <subcellularLocation>
        <location evidence="1">Membrane</location>
    </subcellularLocation>
</comment>
<evidence type="ECO:0000256" key="4">
    <source>
        <dbReference type="ARBA" id="ARBA00022741"/>
    </source>
</evidence>
<dbReference type="InterPro" id="IPR003593">
    <property type="entry name" value="AAA+_ATPase"/>
</dbReference>
<feature type="compositionally biased region" description="Basic and acidic residues" evidence="11">
    <location>
        <begin position="492"/>
        <end position="511"/>
    </location>
</feature>
<dbReference type="GO" id="GO:0005524">
    <property type="term" value="F:ATP binding"/>
    <property type="evidence" value="ECO:0007669"/>
    <property type="project" value="UniProtKB-KW"/>
</dbReference>
<feature type="compositionally biased region" description="Polar residues" evidence="11">
    <location>
        <begin position="268"/>
        <end position="292"/>
    </location>
</feature>
<protein>
    <recommendedName>
        <fullName evidence="8">Peroxisomal ATPase PEX6</fullName>
    </recommendedName>
    <alternativeName>
        <fullName evidence="9">Peroxin-6</fullName>
    </alternativeName>
</protein>
<comment type="caution">
    <text evidence="13">The sequence shown here is derived from an EMBL/GenBank/DDBJ whole genome shotgun (WGS) entry which is preliminary data.</text>
</comment>
<evidence type="ECO:0000256" key="5">
    <source>
        <dbReference type="ARBA" id="ARBA00022801"/>
    </source>
</evidence>
<keyword evidence="4" id="KW-0547">Nucleotide-binding</keyword>
<keyword evidence="6" id="KW-0067">ATP-binding</keyword>
<dbReference type="InterPro" id="IPR050168">
    <property type="entry name" value="AAA_ATPase_domain"/>
</dbReference>
<evidence type="ECO:0000256" key="10">
    <source>
        <dbReference type="ARBA" id="ARBA00048778"/>
    </source>
</evidence>
<dbReference type="PANTHER" id="PTHR23077:SF9">
    <property type="entry name" value="PEROXISOMAL ATPASE PEX6"/>
    <property type="match status" value="1"/>
</dbReference>
<gene>
    <name evidence="13" type="ORF">B9479_002214</name>
</gene>
<keyword evidence="14" id="KW-1185">Reference proteome</keyword>
<dbReference type="PROSITE" id="PS00674">
    <property type="entry name" value="AAA"/>
    <property type="match status" value="1"/>
</dbReference>
<evidence type="ECO:0000256" key="7">
    <source>
        <dbReference type="ARBA" id="ARBA00023136"/>
    </source>
</evidence>
<evidence type="ECO:0000259" key="12">
    <source>
        <dbReference type="SMART" id="SM00382"/>
    </source>
</evidence>
<dbReference type="Pfam" id="PF23315">
    <property type="entry name" value="PEX6_4th"/>
    <property type="match status" value="1"/>
</dbReference>
<dbReference type="FunFam" id="1.10.8.60:FF:000039">
    <property type="entry name" value="peroxisome biogenesis factor 6"/>
    <property type="match status" value="1"/>
</dbReference>